<dbReference type="Gene3D" id="2.60.120.200">
    <property type="match status" value="1"/>
</dbReference>
<evidence type="ECO:0000313" key="3">
    <source>
        <dbReference type="EMBL" id="SVD13270.1"/>
    </source>
</evidence>
<name>A0A382STN6_9ZZZZ</name>
<gene>
    <name evidence="3" type="ORF">METZ01_LOCUS366124</name>
</gene>
<dbReference type="InterPro" id="IPR022655">
    <property type="entry name" value="DUF1553"/>
</dbReference>
<dbReference type="EMBL" id="UINC01131517">
    <property type="protein sequence ID" value="SVD13270.1"/>
    <property type="molecule type" value="Genomic_DNA"/>
</dbReference>
<accession>A0A382STN6</accession>
<dbReference type="Pfam" id="PF13385">
    <property type="entry name" value="Laminin_G_3"/>
    <property type="match status" value="1"/>
</dbReference>
<evidence type="ECO:0000259" key="2">
    <source>
        <dbReference type="Pfam" id="PF07587"/>
    </source>
</evidence>
<feature type="non-terminal residue" evidence="3">
    <location>
        <position position="1"/>
    </location>
</feature>
<organism evidence="3">
    <name type="scientific">marine metagenome</name>
    <dbReference type="NCBI Taxonomy" id="408172"/>
    <lineage>
        <taxon>unclassified sequences</taxon>
        <taxon>metagenomes</taxon>
        <taxon>ecological metagenomes</taxon>
    </lineage>
</organism>
<feature type="non-terminal residue" evidence="3">
    <location>
        <position position="308"/>
    </location>
</feature>
<protein>
    <recommendedName>
        <fullName evidence="2">DUF1553 domain-containing protein</fullName>
    </recommendedName>
</protein>
<feature type="domain" description="DUF1553" evidence="2">
    <location>
        <begin position="263"/>
        <end position="307"/>
    </location>
</feature>
<sequence>SLPQGFTTKKDIKFSKENAGAFNGGWLEGALKKNINSYTISFWFRNDIENQARAVTGYLFSRGPKGAKGAPGDQIGIGGNYKGNPNYGKLFVFNGNEGGASLPGRTIIPPRTWNHIVFVRDGQRARLYLNGDPQPEFDGEVPVTTNGAQDILIGGRNDFFSMTLNGNMTQFALFPRALTTEESLELHNASGRPKSSGKVLPPQKAPKAAPTNLAMGVREGKKPADAKINKNGESNKLGAVVPRGFLTATKMANAVKVNPEKSGRLELARWLTHPTHPLTARVMVNRIWLHLFGQPIVDTPDDFGVYGA</sequence>
<dbReference type="AlphaFoldDB" id="A0A382STN6"/>
<dbReference type="Pfam" id="PF07587">
    <property type="entry name" value="PSD1"/>
    <property type="match status" value="1"/>
</dbReference>
<feature type="region of interest" description="Disordered" evidence="1">
    <location>
        <begin position="184"/>
        <end position="211"/>
    </location>
</feature>
<dbReference type="PANTHER" id="PTHR35889">
    <property type="entry name" value="CYCLOINULO-OLIGOSACCHARIDE FRUCTANOTRANSFERASE-RELATED"/>
    <property type="match status" value="1"/>
</dbReference>
<dbReference type="InterPro" id="IPR013320">
    <property type="entry name" value="ConA-like_dom_sf"/>
</dbReference>
<dbReference type="SUPFAM" id="SSF49899">
    <property type="entry name" value="Concanavalin A-like lectins/glucanases"/>
    <property type="match status" value="1"/>
</dbReference>
<reference evidence="3" key="1">
    <citation type="submission" date="2018-05" db="EMBL/GenBank/DDBJ databases">
        <authorList>
            <person name="Lanie J.A."/>
            <person name="Ng W.-L."/>
            <person name="Kazmierczak K.M."/>
            <person name="Andrzejewski T.M."/>
            <person name="Davidsen T.M."/>
            <person name="Wayne K.J."/>
            <person name="Tettelin H."/>
            <person name="Glass J.I."/>
            <person name="Rusch D."/>
            <person name="Podicherti R."/>
            <person name="Tsui H.-C.T."/>
            <person name="Winkler M.E."/>
        </authorList>
    </citation>
    <scope>NUCLEOTIDE SEQUENCE</scope>
</reference>
<evidence type="ECO:0000256" key="1">
    <source>
        <dbReference type="SAM" id="MobiDB-lite"/>
    </source>
</evidence>
<proteinExistence type="predicted"/>
<dbReference type="PANTHER" id="PTHR35889:SF3">
    <property type="entry name" value="F-BOX DOMAIN-CONTAINING PROTEIN"/>
    <property type="match status" value="1"/>
</dbReference>